<name>A0A1G4U295_9BACL</name>
<sequence>MKKASVIFSCIMMLVVLNACAPTDKEASSKQGIVTEQETSSTKSGVNSASESVYKPVDSVPKISYEALERINKKFTQVISSKIEEFKKSVEKYENHKSNFNLIEAIISGSVFNGYQIIDEETAFWITKQQKYLAEQLDSFSLVYSDTSSEGIQFVAIVQPSMSNSFKNYREAIGQLRGDEKEMGVLSEIGFEKPDHYFAVDILAKDLLDIHEQIEIMDMYLTVEGGKKVPYVKEKNESKGLEKILSTYNREVNASSLMKKNDWNLYLFKDPIFVPEMIVIEVKGMSEKTKKINLKRTAF</sequence>
<keyword evidence="2" id="KW-0732">Signal</keyword>
<evidence type="ECO:0008006" key="5">
    <source>
        <dbReference type="Google" id="ProtNLM"/>
    </source>
</evidence>
<reference evidence="4" key="1">
    <citation type="submission" date="2016-10" db="EMBL/GenBank/DDBJ databases">
        <authorList>
            <person name="Varghese N."/>
            <person name="Submissions S."/>
        </authorList>
    </citation>
    <scope>NUCLEOTIDE SEQUENCE [LARGE SCALE GENOMIC DNA]</scope>
    <source>
        <strain evidence="4">CGMCC 1.8946</strain>
    </source>
</reference>
<organism evidence="3 4">
    <name type="scientific">Paenibacillus tianmuensis</name>
    <dbReference type="NCBI Taxonomy" id="624147"/>
    <lineage>
        <taxon>Bacteria</taxon>
        <taxon>Bacillati</taxon>
        <taxon>Bacillota</taxon>
        <taxon>Bacilli</taxon>
        <taxon>Bacillales</taxon>
        <taxon>Paenibacillaceae</taxon>
        <taxon>Paenibacillus</taxon>
    </lineage>
</organism>
<feature type="region of interest" description="Disordered" evidence="1">
    <location>
        <begin position="28"/>
        <end position="48"/>
    </location>
</feature>
<keyword evidence="4" id="KW-1185">Reference proteome</keyword>
<dbReference type="AlphaFoldDB" id="A0A1G4U295"/>
<feature type="signal peptide" evidence="2">
    <location>
        <begin position="1"/>
        <end position="21"/>
    </location>
</feature>
<evidence type="ECO:0000256" key="2">
    <source>
        <dbReference type="SAM" id="SignalP"/>
    </source>
</evidence>
<feature type="compositionally biased region" description="Polar residues" evidence="1">
    <location>
        <begin position="29"/>
        <end position="48"/>
    </location>
</feature>
<evidence type="ECO:0000313" key="4">
    <source>
        <dbReference type="Proteomes" id="UP000198601"/>
    </source>
</evidence>
<gene>
    <name evidence="3" type="ORF">SAMN04487970_11001</name>
</gene>
<evidence type="ECO:0000313" key="3">
    <source>
        <dbReference type="EMBL" id="SCW87711.1"/>
    </source>
</evidence>
<accession>A0A1G4U295</accession>
<feature type="chain" id="PRO_5038751820" description="Lipoprotein" evidence="2">
    <location>
        <begin position="22"/>
        <end position="299"/>
    </location>
</feature>
<evidence type="ECO:0000256" key="1">
    <source>
        <dbReference type="SAM" id="MobiDB-lite"/>
    </source>
</evidence>
<proteinExistence type="predicted"/>
<protein>
    <recommendedName>
        <fullName evidence="5">Lipoprotein</fullName>
    </recommendedName>
</protein>
<dbReference type="EMBL" id="FMTT01000100">
    <property type="protein sequence ID" value="SCW87711.1"/>
    <property type="molecule type" value="Genomic_DNA"/>
</dbReference>
<dbReference type="Proteomes" id="UP000198601">
    <property type="component" value="Unassembled WGS sequence"/>
</dbReference>